<dbReference type="InterPro" id="IPR055915">
    <property type="entry name" value="DUF7492"/>
</dbReference>
<keyword evidence="1" id="KW-0732">Signal</keyword>
<dbReference type="Proteomes" id="UP000234254">
    <property type="component" value="Unassembled WGS sequence"/>
</dbReference>
<evidence type="ECO:0000313" key="3">
    <source>
        <dbReference type="EMBL" id="PKY06455.1"/>
    </source>
</evidence>
<sequence>MRGFNLKGLQLLLLSLTLTGTNAHSWVEQLTVIAPNGTFVGSPGYPRGNALRTSADYSDKSMTYLATDKLCKDTQQTQTQTDKSPRLQASPGAPIALRYQENGHVTLPDTQKGKPKNRGTVYVYGTTNPKEGEKLADVHKVWNRDGTGGDKRGVLLSTQDFDDGRCYQINGSPISTSRKARFPQPADQLMGADLWCQHDLALPANAPSGKPYTLYWVWDWPTAAGADPGLPDGKQEIYTTCMDVDVTGDPQTKQPAKYTSDQPLNNAAIPAQFAQLMGSSGPSGTPSKLAPLQTAAAAIQTAVAAIRRVAAGAMQAMQAVPADAIQVVAADSIQVVAADAIQVVAADAIQVDVAGAIQVVVPGAIQVVPAPAAGSHRDLVCDLGPDGVFQWMCAKRGSLRMRCPCVCLV</sequence>
<dbReference type="VEuPathDB" id="FungiDB:P168DRAFT_302793"/>
<reference evidence="3" key="1">
    <citation type="submission" date="2016-12" db="EMBL/GenBank/DDBJ databases">
        <title>The genomes of Aspergillus section Nigri reveals drivers in fungal speciation.</title>
        <authorList>
            <consortium name="DOE Joint Genome Institute"/>
            <person name="Vesth T.C."/>
            <person name="Nybo J."/>
            <person name="Theobald S."/>
            <person name="Brandl J."/>
            <person name="Frisvad J.C."/>
            <person name="Nielsen K.F."/>
            <person name="Lyhne E.K."/>
            <person name="Kogle M.E."/>
            <person name="Kuo A."/>
            <person name="Riley R."/>
            <person name="Clum A."/>
            <person name="Nolan M."/>
            <person name="Lipzen A."/>
            <person name="Salamov A."/>
            <person name="Henrissat B."/>
            <person name="Wiebenga A."/>
            <person name="De vries R.P."/>
            <person name="Grigoriev I.V."/>
            <person name="Mortensen U.H."/>
            <person name="Andersen M.R."/>
            <person name="Baker S.E."/>
        </authorList>
    </citation>
    <scope>NUCLEOTIDE SEQUENCE</scope>
    <source>
        <strain evidence="3">IBT 28561</strain>
    </source>
</reference>
<comment type="caution">
    <text evidence="3">The sequence shown here is derived from an EMBL/GenBank/DDBJ whole genome shotgun (WGS) entry which is preliminary data.</text>
</comment>
<evidence type="ECO:0000256" key="1">
    <source>
        <dbReference type="SAM" id="SignalP"/>
    </source>
</evidence>
<dbReference type="RefSeq" id="XP_024695049.1">
    <property type="nucleotide sequence ID" value="XM_024838696.1"/>
</dbReference>
<protein>
    <recommendedName>
        <fullName evidence="2">DUF7492 domain-containing protein</fullName>
    </recommendedName>
</protein>
<dbReference type="GeneID" id="36546220"/>
<feature type="chain" id="PRO_5014157151" description="DUF7492 domain-containing protein" evidence="1">
    <location>
        <begin position="24"/>
        <end position="409"/>
    </location>
</feature>
<dbReference type="AlphaFoldDB" id="A0A2I1D9A9"/>
<accession>A0A2I1D9A9</accession>
<name>A0A2I1D9A9_ASPC2</name>
<organism evidence="3 4">
    <name type="scientific">Aspergillus campestris (strain IBT 28561)</name>
    <dbReference type="NCBI Taxonomy" id="1392248"/>
    <lineage>
        <taxon>Eukaryota</taxon>
        <taxon>Fungi</taxon>
        <taxon>Dikarya</taxon>
        <taxon>Ascomycota</taxon>
        <taxon>Pezizomycotina</taxon>
        <taxon>Eurotiomycetes</taxon>
        <taxon>Eurotiomycetidae</taxon>
        <taxon>Eurotiales</taxon>
        <taxon>Aspergillaceae</taxon>
        <taxon>Aspergillus</taxon>
        <taxon>Aspergillus subgen. Circumdati</taxon>
    </lineage>
</organism>
<evidence type="ECO:0000313" key="4">
    <source>
        <dbReference type="Proteomes" id="UP000234254"/>
    </source>
</evidence>
<keyword evidence="4" id="KW-1185">Reference proteome</keyword>
<dbReference type="Pfam" id="PF24320">
    <property type="entry name" value="DUF7492"/>
    <property type="match status" value="1"/>
</dbReference>
<feature type="domain" description="DUF7492" evidence="2">
    <location>
        <begin position="22"/>
        <end position="269"/>
    </location>
</feature>
<dbReference type="OrthoDB" id="64281at2759"/>
<gene>
    <name evidence="3" type="ORF">P168DRAFT_302793</name>
</gene>
<proteinExistence type="predicted"/>
<feature type="signal peptide" evidence="1">
    <location>
        <begin position="1"/>
        <end position="23"/>
    </location>
</feature>
<evidence type="ECO:0000259" key="2">
    <source>
        <dbReference type="Pfam" id="PF24320"/>
    </source>
</evidence>
<dbReference type="EMBL" id="MSFM01000003">
    <property type="protein sequence ID" value="PKY06455.1"/>
    <property type="molecule type" value="Genomic_DNA"/>
</dbReference>